<dbReference type="EC" id="3.2.1.4" evidence="3"/>
<keyword evidence="11" id="KW-1185">Reference proteome</keyword>
<dbReference type="Gene3D" id="1.50.10.10">
    <property type="match status" value="1"/>
</dbReference>
<keyword evidence="8" id="KW-0624">Polysaccharide degradation</keyword>
<evidence type="ECO:0000256" key="8">
    <source>
        <dbReference type="ARBA" id="ARBA00023326"/>
    </source>
</evidence>
<dbReference type="GO" id="GO:0030245">
    <property type="term" value="P:cellulose catabolic process"/>
    <property type="evidence" value="ECO:0007669"/>
    <property type="project" value="UniProtKB-KW"/>
</dbReference>
<evidence type="ECO:0000256" key="2">
    <source>
        <dbReference type="ARBA" id="ARBA00007072"/>
    </source>
</evidence>
<dbReference type="GO" id="GO:0008810">
    <property type="term" value="F:cellulase activity"/>
    <property type="evidence" value="ECO:0007669"/>
    <property type="project" value="UniProtKB-EC"/>
</dbReference>
<dbReference type="Pfam" id="PF00759">
    <property type="entry name" value="Glyco_hydro_9"/>
    <property type="match status" value="1"/>
</dbReference>
<comment type="catalytic activity">
    <reaction evidence="1">
        <text>Endohydrolysis of (1-&gt;4)-beta-D-glucosidic linkages in cellulose, lichenin and cereal beta-D-glucans.</text>
        <dbReference type="EC" id="3.2.1.4"/>
    </reaction>
</comment>
<dbReference type="SUPFAM" id="SSF48208">
    <property type="entry name" value="Six-hairpin glycosidases"/>
    <property type="match status" value="1"/>
</dbReference>
<keyword evidence="6" id="KW-0119">Carbohydrate metabolism</keyword>
<dbReference type="EMBL" id="JXTC01000022">
    <property type="protein sequence ID" value="PON98871.1"/>
    <property type="molecule type" value="Genomic_DNA"/>
</dbReference>
<evidence type="ECO:0000256" key="6">
    <source>
        <dbReference type="ARBA" id="ARBA00023277"/>
    </source>
</evidence>
<comment type="similarity">
    <text evidence="2">Belongs to the glycosyl hydrolase 9 (cellulase E) family.</text>
</comment>
<keyword evidence="5" id="KW-0136">Cellulose degradation</keyword>
<protein>
    <recommendedName>
        <fullName evidence="3">cellulase</fullName>
        <ecNumber evidence="3">3.2.1.4</ecNumber>
    </recommendedName>
</protein>
<dbReference type="Proteomes" id="UP000237000">
    <property type="component" value="Unassembled WGS sequence"/>
</dbReference>
<dbReference type="InterPro" id="IPR001701">
    <property type="entry name" value="Glyco_hydro_9"/>
</dbReference>
<dbReference type="InParanoid" id="A0A2P5FM41"/>
<keyword evidence="7" id="KW-0326">Glycosidase</keyword>
<evidence type="ECO:0000256" key="3">
    <source>
        <dbReference type="ARBA" id="ARBA00012601"/>
    </source>
</evidence>
<sequence>MAFIITMLSWSTIEYSDKLRAKKELVNALNGIKWSTDYLIKAHPEADVLHGEVGDCNSDHECWQRPEDMTTPRTVSGIDDQHPGSDLAAETAAAFAAASIAFKSTNPKYASLLLMHAQQVRTYSLLTYKVPAS</sequence>
<dbReference type="OrthoDB" id="1706689at2759"/>
<reference evidence="11" key="1">
    <citation type="submission" date="2016-06" db="EMBL/GenBank/DDBJ databases">
        <title>Parallel loss of symbiosis genes in relatives of nitrogen-fixing non-legume Parasponia.</title>
        <authorList>
            <person name="Van Velzen R."/>
            <person name="Holmer R."/>
            <person name="Bu F."/>
            <person name="Rutten L."/>
            <person name="Van Zeijl A."/>
            <person name="Liu W."/>
            <person name="Santuari L."/>
            <person name="Cao Q."/>
            <person name="Sharma T."/>
            <person name="Shen D."/>
            <person name="Roswanjaya Y."/>
            <person name="Wardhani T."/>
            <person name="Kalhor M.S."/>
            <person name="Jansen J."/>
            <person name="Van den Hoogen J."/>
            <person name="Gungor B."/>
            <person name="Hartog M."/>
            <person name="Hontelez J."/>
            <person name="Verver J."/>
            <person name="Yang W.-C."/>
            <person name="Schijlen E."/>
            <person name="Repin R."/>
            <person name="Schilthuizen M."/>
            <person name="Schranz E."/>
            <person name="Heidstra R."/>
            <person name="Miyata K."/>
            <person name="Fedorova E."/>
            <person name="Kohlen W."/>
            <person name="Bisseling T."/>
            <person name="Smit S."/>
            <person name="Geurts R."/>
        </authorList>
    </citation>
    <scope>NUCLEOTIDE SEQUENCE [LARGE SCALE GENOMIC DNA]</scope>
    <source>
        <strain evidence="11">cv. RG33-2</strain>
    </source>
</reference>
<dbReference type="InterPro" id="IPR012341">
    <property type="entry name" value="6hp_glycosidase-like_sf"/>
</dbReference>
<accession>A0A2P5FM41</accession>
<feature type="domain" description="Glycoside hydrolase family 9" evidence="9">
    <location>
        <begin position="1"/>
        <end position="120"/>
    </location>
</feature>
<evidence type="ECO:0000259" key="9">
    <source>
        <dbReference type="Pfam" id="PF00759"/>
    </source>
</evidence>
<evidence type="ECO:0000256" key="4">
    <source>
        <dbReference type="ARBA" id="ARBA00022801"/>
    </source>
</evidence>
<evidence type="ECO:0000256" key="5">
    <source>
        <dbReference type="ARBA" id="ARBA00023001"/>
    </source>
</evidence>
<dbReference type="InterPro" id="IPR008928">
    <property type="entry name" value="6-hairpin_glycosidase_sf"/>
</dbReference>
<dbReference type="PANTHER" id="PTHR22298">
    <property type="entry name" value="ENDO-1,4-BETA-GLUCANASE"/>
    <property type="match status" value="1"/>
</dbReference>
<evidence type="ECO:0000256" key="7">
    <source>
        <dbReference type="ARBA" id="ARBA00023295"/>
    </source>
</evidence>
<evidence type="ECO:0000313" key="11">
    <source>
        <dbReference type="Proteomes" id="UP000237000"/>
    </source>
</evidence>
<evidence type="ECO:0000313" key="10">
    <source>
        <dbReference type="EMBL" id="PON98871.1"/>
    </source>
</evidence>
<keyword evidence="4 10" id="KW-0378">Hydrolase</keyword>
<name>A0A2P5FM41_TREOI</name>
<comment type="caution">
    <text evidence="10">The sequence shown here is derived from an EMBL/GenBank/DDBJ whole genome shotgun (WGS) entry which is preliminary data.</text>
</comment>
<dbReference type="AlphaFoldDB" id="A0A2P5FM41"/>
<evidence type="ECO:0000256" key="1">
    <source>
        <dbReference type="ARBA" id="ARBA00000966"/>
    </source>
</evidence>
<dbReference type="STRING" id="63057.A0A2P5FM41"/>
<proteinExistence type="inferred from homology"/>
<organism evidence="10 11">
    <name type="scientific">Trema orientale</name>
    <name type="common">Charcoal tree</name>
    <name type="synonym">Celtis orientalis</name>
    <dbReference type="NCBI Taxonomy" id="63057"/>
    <lineage>
        <taxon>Eukaryota</taxon>
        <taxon>Viridiplantae</taxon>
        <taxon>Streptophyta</taxon>
        <taxon>Embryophyta</taxon>
        <taxon>Tracheophyta</taxon>
        <taxon>Spermatophyta</taxon>
        <taxon>Magnoliopsida</taxon>
        <taxon>eudicotyledons</taxon>
        <taxon>Gunneridae</taxon>
        <taxon>Pentapetalae</taxon>
        <taxon>rosids</taxon>
        <taxon>fabids</taxon>
        <taxon>Rosales</taxon>
        <taxon>Cannabaceae</taxon>
        <taxon>Trema</taxon>
    </lineage>
</organism>
<gene>
    <name evidence="10" type="ORF">TorRG33x02_054860</name>
</gene>